<dbReference type="HOGENOM" id="CLU_3145672_0_0_1"/>
<dbReference type="EMBL" id="JH598031">
    <property type="status" value="NOT_ANNOTATED_CDS"/>
    <property type="molecule type" value="Genomic_DNA"/>
</dbReference>
<dbReference type="EnsemblProtists" id="HpaT803004">
    <property type="protein sequence ID" value="HpaP803004"/>
    <property type="gene ID" value="HpaG803004"/>
</dbReference>
<evidence type="ECO:0000313" key="2">
    <source>
        <dbReference type="Proteomes" id="UP000011713"/>
    </source>
</evidence>
<reference evidence="1" key="2">
    <citation type="submission" date="2015-06" db="UniProtKB">
        <authorList>
            <consortium name="EnsemblProtists"/>
        </authorList>
    </citation>
    <scope>IDENTIFICATION</scope>
    <source>
        <strain evidence="1">Emoy2</strain>
    </source>
</reference>
<proteinExistence type="predicted"/>
<dbReference type="Proteomes" id="UP000011713">
    <property type="component" value="Unassembled WGS sequence"/>
</dbReference>
<dbReference type="InParanoid" id="M4B9P4"/>
<organism evidence="1 2">
    <name type="scientific">Hyaloperonospora arabidopsidis (strain Emoy2)</name>
    <name type="common">Downy mildew agent</name>
    <name type="synonym">Peronospora arabidopsidis</name>
    <dbReference type="NCBI Taxonomy" id="559515"/>
    <lineage>
        <taxon>Eukaryota</taxon>
        <taxon>Sar</taxon>
        <taxon>Stramenopiles</taxon>
        <taxon>Oomycota</taxon>
        <taxon>Peronosporomycetes</taxon>
        <taxon>Peronosporales</taxon>
        <taxon>Peronosporaceae</taxon>
        <taxon>Hyaloperonospora</taxon>
    </lineage>
</organism>
<keyword evidence="2" id="KW-1185">Reference proteome</keyword>
<name>M4B9P4_HYAAE</name>
<accession>M4B9P4</accession>
<evidence type="ECO:0000313" key="1">
    <source>
        <dbReference type="EnsemblProtists" id="HpaP803004"/>
    </source>
</evidence>
<dbReference type="AlphaFoldDB" id="M4B9P4"/>
<reference evidence="2" key="1">
    <citation type="journal article" date="2010" name="Science">
        <title>Signatures of adaptation to obligate biotrophy in the Hyaloperonospora arabidopsidis genome.</title>
        <authorList>
            <person name="Baxter L."/>
            <person name="Tripathy S."/>
            <person name="Ishaque N."/>
            <person name="Boot N."/>
            <person name="Cabral A."/>
            <person name="Kemen E."/>
            <person name="Thines M."/>
            <person name="Ah-Fong A."/>
            <person name="Anderson R."/>
            <person name="Badejoko W."/>
            <person name="Bittner-Eddy P."/>
            <person name="Boore J.L."/>
            <person name="Chibucos M.C."/>
            <person name="Coates M."/>
            <person name="Dehal P."/>
            <person name="Delehaunty K."/>
            <person name="Dong S."/>
            <person name="Downton P."/>
            <person name="Dumas B."/>
            <person name="Fabro G."/>
            <person name="Fronick C."/>
            <person name="Fuerstenberg S.I."/>
            <person name="Fulton L."/>
            <person name="Gaulin E."/>
            <person name="Govers F."/>
            <person name="Hughes L."/>
            <person name="Humphray S."/>
            <person name="Jiang R.H."/>
            <person name="Judelson H."/>
            <person name="Kamoun S."/>
            <person name="Kyung K."/>
            <person name="Meijer H."/>
            <person name="Minx P."/>
            <person name="Morris P."/>
            <person name="Nelson J."/>
            <person name="Phuntumart V."/>
            <person name="Qutob D."/>
            <person name="Rehmany A."/>
            <person name="Rougon-Cardoso A."/>
            <person name="Ryden P."/>
            <person name="Torto-Alalibo T."/>
            <person name="Studholme D."/>
            <person name="Wang Y."/>
            <person name="Win J."/>
            <person name="Wood J."/>
            <person name="Clifton S.W."/>
            <person name="Rogers J."/>
            <person name="Van den Ackerveken G."/>
            <person name="Jones J.D."/>
            <person name="McDowell J.M."/>
            <person name="Beynon J."/>
            <person name="Tyler B.M."/>
        </authorList>
    </citation>
    <scope>NUCLEOTIDE SEQUENCE [LARGE SCALE GENOMIC DNA]</scope>
    <source>
        <strain evidence="2">Emoy2</strain>
    </source>
</reference>
<protein>
    <submittedName>
        <fullName evidence="1">Uncharacterized protein</fullName>
    </submittedName>
</protein>
<dbReference type="VEuPathDB" id="FungiDB:HpaG803004"/>
<sequence length="49" mass="5471">MWIDESELPNKLLAVKSLPANRGNNDPGQLSLRGSTCKSCIICCIRRRL</sequence>